<evidence type="ECO:0000313" key="3">
    <source>
        <dbReference type="Proteomes" id="UP000318939"/>
    </source>
</evidence>
<accession>A0ABY8IKR5</accession>
<keyword evidence="3" id="KW-1185">Reference proteome</keyword>
<gene>
    <name evidence="2" type="ORF">PR018_07330</name>
</gene>
<dbReference type="PROSITE" id="PS51257">
    <property type="entry name" value="PROKAR_LIPOPROTEIN"/>
    <property type="match status" value="1"/>
</dbReference>
<evidence type="ECO:0000313" key="2">
    <source>
        <dbReference type="EMBL" id="WFS24297.1"/>
    </source>
</evidence>
<dbReference type="EMBL" id="CP117267">
    <property type="protein sequence ID" value="WFS24297.1"/>
    <property type="molecule type" value="Genomic_DNA"/>
</dbReference>
<dbReference type="RefSeq" id="WP_142829154.1">
    <property type="nucleotide sequence ID" value="NZ_CP117267.1"/>
</dbReference>
<proteinExistence type="predicted"/>
<protein>
    <recommendedName>
        <fullName evidence="4">Lipoprotein</fullName>
    </recommendedName>
</protein>
<feature type="chain" id="PRO_5045584006" description="Lipoprotein" evidence="1">
    <location>
        <begin position="22"/>
        <end position="135"/>
    </location>
</feature>
<organism evidence="2 3">
    <name type="scientific">Rhizobium rhododendri</name>
    <dbReference type="NCBI Taxonomy" id="2506430"/>
    <lineage>
        <taxon>Bacteria</taxon>
        <taxon>Pseudomonadati</taxon>
        <taxon>Pseudomonadota</taxon>
        <taxon>Alphaproteobacteria</taxon>
        <taxon>Hyphomicrobiales</taxon>
        <taxon>Rhizobiaceae</taxon>
        <taxon>Rhizobium/Agrobacterium group</taxon>
        <taxon>Rhizobium</taxon>
    </lineage>
</organism>
<name>A0ABY8IKR5_9HYPH</name>
<reference evidence="2" key="2">
    <citation type="journal article" date="2023" name="MicrobiologyOpen">
        <title>Genomics of the tumorigenes clade of the family Rhizobiaceae and description of Rhizobium rhododendri sp. nov.</title>
        <authorList>
            <person name="Kuzmanovic N."/>
            <person name="diCenzo G.C."/>
            <person name="Bunk B."/>
            <person name="Sproeer C."/>
            <person name="Fruehling A."/>
            <person name="Neumann-Schaal M."/>
            <person name="Overmann J."/>
            <person name="Smalla K."/>
        </authorList>
    </citation>
    <scope>NUCLEOTIDE SEQUENCE</scope>
    <source>
        <strain evidence="2">Rho-6.2</strain>
    </source>
</reference>
<feature type="signal peptide" evidence="1">
    <location>
        <begin position="1"/>
        <end position="21"/>
    </location>
</feature>
<evidence type="ECO:0000256" key="1">
    <source>
        <dbReference type="SAM" id="SignalP"/>
    </source>
</evidence>
<evidence type="ECO:0008006" key="4">
    <source>
        <dbReference type="Google" id="ProtNLM"/>
    </source>
</evidence>
<sequence>MRISTNGILTAAALSALAVFAASCQSKRRPEVTLTQPRTALSTMERVAVAAHGCWFKSSDPAFARYTMAPELNSFTGRPRFLVVERSQPTGRPLLVVQAEGNPAKLAAFGPLMNGPNSARITSDINRWAGGTKGC</sequence>
<dbReference type="Proteomes" id="UP000318939">
    <property type="component" value="Chromosome"/>
</dbReference>
<reference evidence="2" key="1">
    <citation type="journal article" date="2019" name="Phytopathology">
        <title>A Novel Group of Rhizobium tumorigenes-Like Agrobacteria Associated with Crown Gall Disease of Rhododendron and Blueberry.</title>
        <authorList>
            <person name="Kuzmanovic N."/>
            <person name="Behrens P."/>
            <person name="Idczak E."/>
            <person name="Wagner S."/>
            <person name="Gotz M."/>
            <person name="Sproer C."/>
            <person name="Bunk B."/>
            <person name="Overmann J."/>
            <person name="Smalla K."/>
        </authorList>
    </citation>
    <scope>NUCLEOTIDE SEQUENCE</scope>
    <source>
        <strain evidence="2">Rho-6.2</strain>
    </source>
</reference>
<keyword evidence="1" id="KW-0732">Signal</keyword>